<feature type="transmembrane region" description="Helical" evidence="7">
    <location>
        <begin position="372"/>
        <end position="392"/>
    </location>
</feature>
<dbReference type="AlphaFoldDB" id="U5VUV5"/>
<evidence type="ECO:0000256" key="5">
    <source>
        <dbReference type="ARBA" id="ARBA00023136"/>
    </source>
</evidence>
<dbReference type="STRING" id="1246995.AFR_11700"/>
<evidence type="ECO:0000256" key="3">
    <source>
        <dbReference type="ARBA" id="ARBA00022692"/>
    </source>
</evidence>
<dbReference type="PANTHER" id="PTHR30250:SF11">
    <property type="entry name" value="O-ANTIGEN TRANSPORTER-RELATED"/>
    <property type="match status" value="1"/>
</dbReference>
<sequence>MSELQAERPAPAPTRRGDPAGWLRGQIREPFVQLLASQLLTGGVALAANILMVRALNPSGRGEVALMLQVVYLATQVLLLGTERSFVASYHDVAPAVAVRAYAKLMVVPALAGIAAAAVFTSVAPQRFNPGPAIVAMIVAYALVEATSLATRAVAIAVGRVAEFLYARVVESLLLLVLLVVLFTADVAHPVVWIAAYLLSGAVPTFAYVVIWLRLPVRDETPVLPGQNRVVRQEGLALFPAALSNMAMLRVDRLALPALASTSALGLYAAVATMTELLAWPLRAYADSRLGKWRSSHRGEGLDTRPIIVAAAVYALVVAPIAAGALYLLIVPIFGEQYAPAKVVVLPLVAAAGLYAVSRISLGLLIAKGHSALVSAAEITGFVVSFAAYLLLIPAHGILGAAYGSLLGYGACLAFALVTSRITRDRVTVS</sequence>
<protein>
    <submittedName>
        <fullName evidence="8">NAD(P)H-quinone oxidoreductase chain 4</fullName>
    </submittedName>
</protein>
<feature type="transmembrane region" description="Helical" evidence="7">
    <location>
        <begin position="165"/>
        <end position="185"/>
    </location>
</feature>
<dbReference type="PATRIC" id="fig|1246995.3.peg.2383"/>
<organism evidence="8 9">
    <name type="scientific">Actinoplanes friuliensis DSM 7358</name>
    <dbReference type="NCBI Taxonomy" id="1246995"/>
    <lineage>
        <taxon>Bacteria</taxon>
        <taxon>Bacillati</taxon>
        <taxon>Actinomycetota</taxon>
        <taxon>Actinomycetes</taxon>
        <taxon>Micromonosporales</taxon>
        <taxon>Micromonosporaceae</taxon>
        <taxon>Actinoplanes</taxon>
    </lineage>
</organism>
<feature type="transmembrane region" description="Helical" evidence="7">
    <location>
        <begin position="191"/>
        <end position="215"/>
    </location>
</feature>
<feature type="transmembrane region" description="Helical" evidence="7">
    <location>
        <begin position="133"/>
        <end position="158"/>
    </location>
</feature>
<evidence type="ECO:0000256" key="1">
    <source>
        <dbReference type="ARBA" id="ARBA00004651"/>
    </source>
</evidence>
<comment type="subcellular location">
    <subcellularLocation>
        <location evidence="1">Cell membrane</location>
        <topology evidence="1">Multi-pass membrane protein</topology>
    </subcellularLocation>
</comment>
<keyword evidence="3 7" id="KW-0812">Transmembrane</keyword>
<evidence type="ECO:0000256" key="2">
    <source>
        <dbReference type="ARBA" id="ARBA00022475"/>
    </source>
</evidence>
<evidence type="ECO:0000313" key="9">
    <source>
        <dbReference type="Proteomes" id="UP000017746"/>
    </source>
</evidence>
<proteinExistence type="predicted"/>
<evidence type="ECO:0000256" key="7">
    <source>
        <dbReference type="SAM" id="Phobius"/>
    </source>
</evidence>
<dbReference type="PANTHER" id="PTHR30250">
    <property type="entry name" value="PST FAMILY PREDICTED COLANIC ACID TRANSPORTER"/>
    <property type="match status" value="1"/>
</dbReference>
<dbReference type="RefSeq" id="WP_023360662.1">
    <property type="nucleotide sequence ID" value="NC_022657.1"/>
</dbReference>
<dbReference type="KEGG" id="afs:AFR_11700"/>
<feature type="transmembrane region" description="Helical" evidence="7">
    <location>
        <begin position="102"/>
        <end position="121"/>
    </location>
</feature>
<feature type="transmembrane region" description="Helical" evidence="7">
    <location>
        <begin position="64"/>
        <end position="81"/>
    </location>
</feature>
<dbReference type="HOGENOM" id="CLU_616683_0_0_11"/>
<dbReference type="eggNOG" id="COG2244">
    <property type="taxonomic scope" value="Bacteria"/>
</dbReference>
<dbReference type="EMBL" id="CP006272">
    <property type="protein sequence ID" value="AGZ40629.1"/>
    <property type="molecule type" value="Genomic_DNA"/>
</dbReference>
<feature type="transmembrane region" description="Helical" evidence="7">
    <location>
        <begin position="31"/>
        <end position="52"/>
    </location>
</feature>
<dbReference type="InterPro" id="IPR050833">
    <property type="entry name" value="Poly_Biosynth_Transport"/>
</dbReference>
<accession>U5VUV5</accession>
<evidence type="ECO:0000313" key="8">
    <source>
        <dbReference type="EMBL" id="AGZ40629.1"/>
    </source>
</evidence>
<feature type="transmembrane region" description="Helical" evidence="7">
    <location>
        <begin position="343"/>
        <end position="365"/>
    </location>
</feature>
<keyword evidence="2" id="KW-1003">Cell membrane</keyword>
<feature type="region of interest" description="Disordered" evidence="6">
    <location>
        <begin position="1"/>
        <end position="21"/>
    </location>
</feature>
<name>U5VUV5_9ACTN</name>
<evidence type="ECO:0000256" key="4">
    <source>
        <dbReference type="ARBA" id="ARBA00022989"/>
    </source>
</evidence>
<dbReference type="GO" id="GO:0005886">
    <property type="term" value="C:plasma membrane"/>
    <property type="evidence" value="ECO:0007669"/>
    <property type="project" value="UniProtKB-SubCell"/>
</dbReference>
<keyword evidence="4 7" id="KW-1133">Transmembrane helix</keyword>
<keyword evidence="9" id="KW-1185">Reference proteome</keyword>
<reference evidence="8 9" key="1">
    <citation type="journal article" date="2014" name="J. Biotechnol.">
        <title>Complete genome sequence of the actinobacterium Actinoplanes friuliensis HAG 010964, producer of the lipopeptide antibiotic friulimycin.</title>
        <authorList>
            <person name="Ruckert C."/>
            <person name="Szczepanowski R."/>
            <person name="Albersmeier A."/>
            <person name="Goesmann A."/>
            <person name="Fischer N."/>
            <person name="Steinkamper A."/>
            <person name="Puhler A."/>
            <person name="Biener R."/>
            <person name="Schwartz D."/>
            <person name="Kalinowski J."/>
        </authorList>
    </citation>
    <scope>NUCLEOTIDE SEQUENCE [LARGE SCALE GENOMIC DNA]</scope>
    <source>
        <strain evidence="8 9">DSM 7358</strain>
    </source>
</reference>
<feature type="transmembrane region" description="Helical" evidence="7">
    <location>
        <begin position="307"/>
        <end position="331"/>
    </location>
</feature>
<evidence type="ECO:0000256" key="6">
    <source>
        <dbReference type="SAM" id="MobiDB-lite"/>
    </source>
</evidence>
<keyword evidence="5 7" id="KW-0472">Membrane</keyword>
<gene>
    <name evidence="8" type="ORF">AFR_11700</name>
</gene>
<feature type="transmembrane region" description="Helical" evidence="7">
    <location>
        <begin position="398"/>
        <end position="418"/>
    </location>
</feature>
<dbReference type="Proteomes" id="UP000017746">
    <property type="component" value="Chromosome"/>
</dbReference>